<dbReference type="InterPro" id="IPR008928">
    <property type="entry name" value="6-hairpin_glycosidase_sf"/>
</dbReference>
<evidence type="ECO:0000259" key="1">
    <source>
        <dbReference type="Pfam" id="PF14498"/>
    </source>
</evidence>
<dbReference type="PIRSF" id="PIRSF007663">
    <property type="entry name" value="UCP007663"/>
    <property type="match status" value="1"/>
</dbReference>
<accession>A0AAJ0FF71</accession>
<keyword evidence="4" id="KW-0326">Glycosidase</keyword>
<keyword evidence="4" id="KW-0378">Hydrolase</keyword>
<dbReference type="Pfam" id="PF14498">
    <property type="entry name" value="Glyco_hyd_65N_2"/>
    <property type="match status" value="1"/>
</dbReference>
<evidence type="ECO:0000259" key="2">
    <source>
        <dbReference type="Pfam" id="PF21307"/>
    </source>
</evidence>
<gene>
    <name evidence="4" type="ORF">QBC33DRAFT_579719</name>
</gene>
<reference evidence="4" key="1">
    <citation type="submission" date="2023-06" db="EMBL/GenBank/DDBJ databases">
        <title>Genome-scale phylogeny and comparative genomics of the fungal order Sordariales.</title>
        <authorList>
            <consortium name="Lawrence Berkeley National Laboratory"/>
            <person name="Hensen N."/>
            <person name="Bonometti L."/>
            <person name="Westerberg I."/>
            <person name="Brannstrom I.O."/>
            <person name="Guillou S."/>
            <person name="Cros-Aarteil S."/>
            <person name="Calhoun S."/>
            <person name="Haridas S."/>
            <person name="Kuo A."/>
            <person name="Mondo S."/>
            <person name="Pangilinan J."/>
            <person name="Riley R."/>
            <person name="Labutti K."/>
            <person name="Andreopoulos B."/>
            <person name="Lipzen A."/>
            <person name="Chen C."/>
            <person name="Yanf M."/>
            <person name="Daum C."/>
            <person name="Ng V."/>
            <person name="Clum A."/>
            <person name="Steindorff A."/>
            <person name="Ohm R."/>
            <person name="Martin F."/>
            <person name="Silar P."/>
            <person name="Natvig D."/>
            <person name="Lalanne C."/>
            <person name="Gautier V."/>
            <person name="Ament-Velasquez S.L."/>
            <person name="Kruys A."/>
            <person name="Hutchinson M.I."/>
            <person name="Powell A.J."/>
            <person name="Barry K."/>
            <person name="Miller A.N."/>
            <person name="Grigoriev I.V."/>
            <person name="Debuchy R."/>
            <person name="Gladieux P."/>
            <person name="Thoren M.H."/>
            <person name="Johannesson H."/>
        </authorList>
    </citation>
    <scope>NUCLEOTIDE SEQUENCE</scope>
    <source>
        <strain evidence="4">8032-3</strain>
    </source>
</reference>
<dbReference type="InterPro" id="IPR012341">
    <property type="entry name" value="6hp_glycosidase-like_sf"/>
</dbReference>
<feature type="domain" description="Glycosyl hydrolase family 95 catalytic" evidence="3">
    <location>
        <begin position="291"/>
        <end position="689"/>
    </location>
</feature>
<dbReference type="GO" id="GO:0004560">
    <property type="term" value="F:alpha-L-fucosidase activity"/>
    <property type="evidence" value="ECO:0007669"/>
    <property type="project" value="InterPro"/>
</dbReference>
<dbReference type="Gene3D" id="1.50.10.10">
    <property type="match status" value="1"/>
</dbReference>
<evidence type="ECO:0000313" key="5">
    <source>
        <dbReference type="Proteomes" id="UP001244011"/>
    </source>
</evidence>
<feature type="domain" description="Glycosyl hydrolase family 95 N-terminal" evidence="1">
    <location>
        <begin position="6"/>
        <end position="273"/>
    </location>
</feature>
<dbReference type="InterPro" id="IPR016518">
    <property type="entry name" value="Alpha-L-fucosidase"/>
</dbReference>
<dbReference type="Pfam" id="PF22124">
    <property type="entry name" value="Glyco_hydro_95_cat"/>
    <property type="match status" value="1"/>
</dbReference>
<dbReference type="GO" id="GO:0005975">
    <property type="term" value="P:carbohydrate metabolic process"/>
    <property type="evidence" value="ECO:0007669"/>
    <property type="project" value="InterPro"/>
</dbReference>
<comment type="caution">
    <text evidence="4">The sequence shown here is derived from an EMBL/GenBank/DDBJ whole genome shotgun (WGS) entry which is preliminary data.</text>
</comment>
<dbReference type="InterPro" id="IPR049053">
    <property type="entry name" value="AFCA-like_C"/>
</dbReference>
<protein>
    <submittedName>
        <fullName evidence="4">Six-hairpin glycosidase-like protein</fullName>
    </submittedName>
</protein>
<dbReference type="PANTHER" id="PTHR31084">
    <property type="entry name" value="ALPHA-L-FUCOSIDASE 2"/>
    <property type="match status" value="1"/>
</dbReference>
<sequence length="781" mass="86093">MAEHILFYDKPANLWEDALPIGNGRLGAMVRGTTNVERLWINEDSVWYGGPQKRDNPAALASLPKIRELIDQNRIAEAEHMITRTFTGMPESLRHYEPMGDVFLTFGHGTDPPGNYCRTSGIAAFENQFTGNASKGPQGYRRELDLRTGVASVGYSYEGARYSRQVFSSTTDEVVCASISSDNEIKFCISLNRGDHPEWDRRINKTFDSLESIEGGHLLCGQAGGKGAVAFAMGVRVIIEGGAGTVDSNGSTIEVVARGRVIVLVSGETTFRNQDAAQAVKARLDAAATKSWSDLLSAHVKRFSHLYERVELKLPGSRSQMETPTDQRRAKVQEGAIDNGMTALLFHYGRYLLISSSLSGLPANLQGIWNGDFMPVWGSKYTININIQMNYWPAEVTNLPECHNALFELLEQLAERGAKTARDMYGCRGWVVHHNTDLWADTAPQDSNICATYWNLAGAWFCTHLWEHYLFGRDVDFLRRIFPIMQGSALFFQDFLIERDGKLITSPSSSAENSYHIPGSPDRVGSICAGPAWDAQILTELFSACVEASTVLGLPTAEFEAVLARLPRPQVGKHGQIMEWKDDVDEVEIGHRHISHLWGLFPGKSIRGPELHAAATRTLERRLSGGGGHTGWSLAWILCLYARLGDAQAAQEGVQKMCSEAVLDSLLANHPPFQIDGNFGFTAAVSEMLLQSHDGDYIDLLPCLLPCWEEEGSIKGLRARGGVDVELLSWKDGKLLEVIVSSKIPQTRIFRIAPERLVSGKGVVSVELVPGSPTKLSESWA</sequence>
<organism evidence="4 5">
    <name type="scientific">Phialemonium atrogriseum</name>
    <dbReference type="NCBI Taxonomy" id="1093897"/>
    <lineage>
        <taxon>Eukaryota</taxon>
        <taxon>Fungi</taxon>
        <taxon>Dikarya</taxon>
        <taxon>Ascomycota</taxon>
        <taxon>Pezizomycotina</taxon>
        <taxon>Sordariomycetes</taxon>
        <taxon>Sordariomycetidae</taxon>
        <taxon>Cephalothecales</taxon>
        <taxon>Cephalothecaceae</taxon>
        <taxon>Phialemonium</taxon>
    </lineage>
</organism>
<proteinExistence type="predicted"/>
<evidence type="ECO:0000313" key="4">
    <source>
        <dbReference type="EMBL" id="KAK1765147.1"/>
    </source>
</evidence>
<dbReference type="AlphaFoldDB" id="A0AAJ0FF71"/>
<dbReference type="Proteomes" id="UP001244011">
    <property type="component" value="Unassembled WGS sequence"/>
</dbReference>
<dbReference type="GeneID" id="85314346"/>
<evidence type="ECO:0000259" key="3">
    <source>
        <dbReference type="Pfam" id="PF22124"/>
    </source>
</evidence>
<dbReference type="PANTHER" id="PTHR31084:SF18">
    <property type="entry name" value="GLYCOSYL HYDROLASE FAMILY 95 N-TERMINAL DOMAIN-CONTAINING PROTEIN"/>
    <property type="match status" value="1"/>
</dbReference>
<name>A0AAJ0FF71_9PEZI</name>
<dbReference type="Pfam" id="PF21307">
    <property type="entry name" value="Glyco_hydro_95_C"/>
    <property type="match status" value="1"/>
</dbReference>
<dbReference type="RefSeq" id="XP_060281360.1">
    <property type="nucleotide sequence ID" value="XM_060431159.1"/>
</dbReference>
<dbReference type="InterPro" id="IPR027414">
    <property type="entry name" value="GH95_N_dom"/>
</dbReference>
<feature type="domain" description="Alpha fucosidase A-like C-terminal" evidence="2">
    <location>
        <begin position="691"/>
        <end position="751"/>
    </location>
</feature>
<keyword evidence="5" id="KW-1185">Reference proteome</keyword>
<dbReference type="SUPFAM" id="SSF48208">
    <property type="entry name" value="Six-hairpin glycosidases"/>
    <property type="match status" value="1"/>
</dbReference>
<dbReference type="InterPro" id="IPR054363">
    <property type="entry name" value="GH95_cat"/>
</dbReference>
<dbReference type="EMBL" id="MU839016">
    <property type="protein sequence ID" value="KAK1765147.1"/>
    <property type="molecule type" value="Genomic_DNA"/>
</dbReference>